<dbReference type="Pfam" id="PF08543">
    <property type="entry name" value="Phos_pyr_kin"/>
    <property type="match status" value="1"/>
</dbReference>
<evidence type="ECO:0000256" key="7">
    <source>
        <dbReference type="ARBA" id="ARBA00022777"/>
    </source>
</evidence>
<feature type="domain" description="Pyridoxamine kinase/Phosphomethylpyrimidine kinase" evidence="10">
    <location>
        <begin position="12"/>
        <end position="257"/>
    </location>
</feature>
<dbReference type="PANTHER" id="PTHR20858:SF17">
    <property type="entry name" value="HYDROXYMETHYLPYRIMIDINE_PHOSPHOMETHYLPYRIMIDINE KINASE THI20-RELATED"/>
    <property type="match status" value="1"/>
</dbReference>
<dbReference type="InterPro" id="IPR013749">
    <property type="entry name" value="PM/HMP-P_kinase-1"/>
</dbReference>
<dbReference type="RefSeq" id="WP_132105892.1">
    <property type="nucleotide sequence ID" value="NZ_SMLB01000041.1"/>
</dbReference>
<sequence length="273" mass="27669">MTPTIITVAGSDPSGGAGIQADLKTFSALGAYGGAVLTALTAQNTRGVTGVLPVPGSFVTEQLDALFADLDVAAVKTGMLGSPDVVEAVADAARRHGVRHLVVDPVMVATSGDRLVDDATVEAIRNRLLPLASVVTPNLPEAAALLGLPAVAPEEAADAATELHAKGPAALVKGGHAPGPDATDVLADDDGVLELRVPRVPTANTHGTGCTLSSAIAVGLGHRRPLRESVQAAKTYLTDALLAGDQLHVGAGHGPVHHFHAWWTPAPSEGERA</sequence>
<organism evidence="11 12">
    <name type="scientific">Jiangella aurantiaca</name>
    <dbReference type="NCBI Taxonomy" id="2530373"/>
    <lineage>
        <taxon>Bacteria</taxon>
        <taxon>Bacillati</taxon>
        <taxon>Actinomycetota</taxon>
        <taxon>Actinomycetes</taxon>
        <taxon>Jiangellales</taxon>
        <taxon>Jiangellaceae</taxon>
        <taxon>Jiangella</taxon>
    </lineage>
</organism>
<dbReference type="EC" id="2.7.4.7" evidence="11"/>
<dbReference type="InterPro" id="IPR029056">
    <property type="entry name" value="Ribokinase-like"/>
</dbReference>
<evidence type="ECO:0000256" key="9">
    <source>
        <dbReference type="ARBA" id="ARBA00022977"/>
    </source>
</evidence>
<evidence type="ECO:0000256" key="4">
    <source>
        <dbReference type="ARBA" id="ARBA00004769"/>
    </source>
</evidence>
<dbReference type="NCBIfam" id="TIGR00097">
    <property type="entry name" value="HMP-P_kinase"/>
    <property type="match status" value="1"/>
</dbReference>
<keyword evidence="7 11" id="KW-0418">Kinase</keyword>
<evidence type="ECO:0000313" key="12">
    <source>
        <dbReference type="Proteomes" id="UP000295217"/>
    </source>
</evidence>
<dbReference type="InterPro" id="IPR004399">
    <property type="entry name" value="HMP/HMP-P_kinase_dom"/>
</dbReference>
<comment type="catalytic activity">
    <reaction evidence="1">
        <text>4-amino-5-hydroxymethyl-2-methylpyrimidine + ATP = 4-amino-2-methyl-5-(phosphooxymethyl)pyrimidine + ADP + H(+)</text>
        <dbReference type="Rhea" id="RHEA:23096"/>
        <dbReference type="ChEBI" id="CHEBI:15378"/>
        <dbReference type="ChEBI" id="CHEBI:16892"/>
        <dbReference type="ChEBI" id="CHEBI:30616"/>
        <dbReference type="ChEBI" id="CHEBI:58354"/>
        <dbReference type="ChEBI" id="CHEBI:456216"/>
        <dbReference type="EC" id="2.7.1.49"/>
    </reaction>
</comment>
<dbReference type="GO" id="GO:0005524">
    <property type="term" value="F:ATP binding"/>
    <property type="evidence" value="ECO:0007669"/>
    <property type="project" value="UniProtKB-KW"/>
</dbReference>
<dbReference type="GO" id="GO:0009228">
    <property type="term" value="P:thiamine biosynthetic process"/>
    <property type="evidence" value="ECO:0007669"/>
    <property type="project" value="UniProtKB-KW"/>
</dbReference>
<reference evidence="11 12" key="1">
    <citation type="submission" date="2019-02" db="EMBL/GenBank/DDBJ databases">
        <title>Draft genome sequences of novel Actinobacteria.</title>
        <authorList>
            <person name="Sahin N."/>
            <person name="Ay H."/>
            <person name="Saygin H."/>
        </authorList>
    </citation>
    <scope>NUCLEOTIDE SEQUENCE [LARGE SCALE GENOMIC DNA]</scope>
    <source>
        <strain evidence="11 12">8K307</strain>
    </source>
</reference>
<keyword evidence="9" id="KW-0784">Thiamine biosynthesis</keyword>
<dbReference type="GO" id="GO:0009229">
    <property type="term" value="P:thiamine diphosphate biosynthetic process"/>
    <property type="evidence" value="ECO:0007669"/>
    <property type="project" value="UniProtKB-UniPathway"/>
</dbReference>
<name>A0A4V2YRI1_9ACTN</name>
<keyword evidence="12" id="KW-1185">Reference proteome</keyword>
<comment type="function">
    <text evidence="3">Catalyzes the phosphorylation of hydroxymethylpyrimidine phosphate (HMP-P) to HMP-PP, and of HMP to HMP-P.</text>
</comment>
<dbReference type="SUPFAM" id="SSF53613">
    <property type="entry name" value="Ribokinase-like"/>
    <property type="match status" value="1"/>
</dbReference>
<dbReference type="GO" id="GO:0008972">
    <property type="term" value="F:phosphomethylpyrimidine kinase activity"/>
    <property type="evidence" value="ECO:0007669"/>
    <property type="project" value="UniProtKB-EC"/>
</dbReference>
<evidence type="ECO:0000256" key="2">
    <source>
        <dbReference type="ARBA" id="ARBA00000565"/>
    </source>
</evidence>
<gene>
    <name evidence="11" type="primary">thiD</name>
    <name evidence="11" type="ORF">E1262_22700</name>
</gene>
<evidence type="ECO:0000256" key="6">
    <source>
        <dbReference type="ARBA" id="ARBA00022741"/>
    </source>
</evidence>
<dbReference type="AlphaFoldDB" id="A0A4V2YRI1"/>
<dbReference type="PANTHER" id="PTHR20858">
    <property type="entry name" value="PHOSPHOMETHYLPYRIMIDINE KINASE"/>
    <property type="match status" value="1"/>
</dbReference>
<keyword evidence="8" id="KW-0067">ATP-binding</keyword>
<dbReference type="CDD" id="cd01169">
    <property type="entry name" value="HMPP_kinase"/>
    <property type="match status" value="1"/>
</dbReference>
<evidence type="ECO:0000313" key="11">
    <source>
        <dbReference type="EMBL" id="TDD66287.1"/>
    </source>
</evidence>
<dbReference type="FunFam" id="3.40.1190.20:FF:000003">
    <property type="entry name" value="Phosphomethylpyrimidine kinase ThiD"/>
    <property type="match status" value="1"/>
</dbReference>
<dbReference type="OrthoDB" id="34166at2"/>
<evidence type="ECO:0000256" key="5">
    <source>
        <dbReference type="ARBA" id="ARBA00022679"/>
    </source>
</evidence>
<comment type="caution">
    <text evidence="11">The sequence shown here is derived from an EMBL/GenBank/DDBJ whole genome shotgun (WGS) entry which is preliminary data.</text>
</comment>
<comment type="catalytic activity">
    <reaction evidence="2">
        <text>4-amino-2-methyl-5-(phosphooxymethyl)pyrimidine + ATP = 4-amino-2-methyl-5-(diphosphooxymethyl)pyrimidine + ADP</text>
        <dbReference type="Rhea" id="RHEA:19893"/>
        <dbReference type="ChEBI" id="CHEBI:30616"/>
        <dbReference type="ChEBI" id="CHEBI:57841"/>
        <dbReference type="ChEBI" id="CHEBI:58354"/>
        <dbReference type="ChEBI" id="CHEBI:456216"/>
        <dbReference type="EC" id="2.7.4.7"/>
    </reaction>
</comment>
<dbReference type="EMBL" id="SMLB01000041">
    <property type="protein sequence ID" value="TDD66287.1"/>
    <property type="molecule type" value="Genomic_DNA"/>
</dbReference>
<evidence type="ECO:0000259" key="10">
    <source>
        <dbReference type="Pfam" id="PF08543"/>
    </source>
</evidence>
<dbReference type="Proteomes" id="UP000295217">
    <property type="component" value="Unassembled WGS sequence"/>
</dbReference>
<dbReference type="UniPathway" id="UPA00060">
    <property type="reaction ID" value="UER00138"/>
</dbReference>
<accession>A0A4V2YRI1</accession>
<comment type="pathway">
    <text evidence="4">Cofactor biosynthesis; thiamine diphosphate biosynthesis; 4-amino-2-methyl-5-diphosphomethylpyrimidine from 5-amino-1-(5-phospho-D-ribosyl)imidazole: step 3/3.</text>
</comment>
<dbReference type="GO" id="GO:0005829">
    <property type="term" value="C:cytosol"/>
    <property type="evidence" value="ECO:0007669"/>
    <property type="project" value="TreeGrafter"/>
</dbReference>
<evidence type="ECO:0000256" key="8">
    <source>
        <dbReference type="ARBA" id="ARBA00022840"/>
    </source>
</evidence>
<keyword evidence="5 11" id="KW-0808">Transferase</keyword>
<dbReference type="EC" id="2.7.1.49" evidence="11"/>
<protein>
    <submittedName>
        <fullName evidence="11">Bifunctional hydroxymethylpyrimidine kinase/phosphomethylpyrimidine kinase</fullName>
        <ecNumber evidence="11">2.7.1.49</ecNumber>
        <ecNumber evidence="11">2.7.4.7</ecNumber>
    </submittedName>
</protein>
<evidence type="ECO:0000256" key="1">
    <source>
        <dbReference type="ARBA" id="ARBA00000151"/>
    </source>
</evidence>
<proteinExistence type="predicted"/>
<keyword evidence="6" id="KW-0547">Nucleotide-binding</keyword>
<dbReference type="GO" id="GO:0008902">
    <property type="term" value="F:hydroxymethylpyrimidine kinase activity"/>
    <property type="evidence" value="ECO:0007669"/>
    <property type="project" value="UniProtKB-EC"/>
</dbReference>
<dbReference type="Gene3D" id="3.40.1190.20">
    <property type="match status" value="1"/>
</dbReference>
<evidence type="ECO:0000256" key="3">
    <source>
        <dbReference type="ARBA" id="ARBA00003848"/>
    </source>
</evidence>